<dbReference type="InterPro" id="IPR027443">
    <property type="entry name" value="IPNS-like_sf"/>
</dbReference>
<evidence type="ECO:0008006" key="3">
    <source>
        <dbReference type="Google" id="ProtNLM"/>
    </source>
</evidence>
<dbReference type="Gene3D" id="2.60.120.330">
    <property type="entry name" value="B-lactam Antibiotic, Isopenicillin N Synthase, Chain"/>
    <property type="match status" value="1"/>
</dbReference>
<dbReference type="SUPFAM" id="SSF51197">
    <property type="entry name" value="Clavaminate synthase-like"/>
    <property type="match status" value="1"/>
</dbReference>
<proteinExistence type="predicted"/>
<dbReference type="Proteomes" id="UP000237347">
    <property type="component" value="Unassembled WGS sequence"/>
</dbReference>
<evidence type="ECO:0000313" key="1">
    <source>
        <dbReference type="EMBL" id="KAK7832341.1"/>
    </source>
</evidence>
<evidence type="ECO:0000313" key="2">
    <source>
        <dbReference type="Proteomes" id="UP000237347"/>
    </source>
</evidence>
<comment type="caution">
    <text evidence="1">The sequence shown here is derived from an EMBL/GenBank/DDBJ whole genome shotgun (WGS) entry which is preliminary data.</text>
</comment>
<keyword evidence="2" id="KW-1185">Reference proteome</keyword>
<organism evidence="1 2">
    <name type="scientific">Quercus suber</name>
    <name type="common">Cork oak</name>
    <dbReference type="NCBI Taxonomy" id="58331"/>
    <lineage>
        <taxon>Eukaryota</taxon>
        <taxon>Viridiplantae</taxon>
        <taxon>Streptophyta</taxon>
        <taxon>Embryophyta</taxon>
        <taxon>Tracheophyta</taxon>
        <taxon>Spermatophyta</taxon>
        <taxon>Magnoliopsida</taxon>
        <taxon>eudicotyledons</taxon>
        <taxon>Gunneridae</taxon>
        <taxon>Pentapetalae</taxon>
        <taxon>rosids</taxon>
        <taxon>fabids</taxon>
        <taxon>Fagales</taxon>
        <taxon>Fagaceae</taxon>
        <taxon>Quercus</taxon>
    </lineage>
</organism>
<sequence>MAGSGLTSLGRVKLTDLAPCEGLPSDSYKLSVSTLSQSLAQYSAAIIQFPASDGALLRSGLESARLYFHQRASYPAAEMIHNNDSREWCKTSGYYADPQMWQETYDYRPGLTPNDPNSTMDLPPAGLPDVFALLGKAARDILDAISFYLNLRSSPFTEILDNVPLRNREISSSVLSVCCYARPSFQGAQHHNLATQEDGQLIMFTDHEHQADKSLISLVKSDKAGLHIRDLHGRWFLVDSDLGPQEAIVYPGLALYQATAGYVNPAFYRTEINTMQGNMHGQCSLAFKLMPKSMSSLNCSEMRAAGHGVEAQFLLPVLVDDFMQKSPQLISSLTGRISSVSIFLQSKMV</sequence>
<accession>A0AAW0K1Z0</accession>
<dbReference type="PANTHER" id="PTHR33644">
    <property type="entry name" value="U-BOX DOMAIN-CONTAINING PROTEIN 62-RELATED"/>
    <property type="match status" value="1"/>
</dbReference>
<protein>
    <recommendedName>
        <fullName evidence="3">2-oxoglutarate-dependent dioxygenase</fullName>
    </recommendedName>
</protein>
<dbReference type="AlphaFoldDB" id="A0AAW0K1Z0"/>
<dbReference type="EMBL" id="PKMF04000426">
    <property type="protein sequence ID" value="KAK7832341.1"/>
    <property type="molecule type" value="Genomic_DNA"/>
</dbReference>
<dbReference type="PANTHER" id="PTHR33644:SF2">
    <property type="entry name" value="2-OXOGLUTARATE (2OG) AND FE(II)-DEPENDENT OXYGENASE SUPERFAMILY PROTEIN"/>
    <property type="match status" value="1"/>
</dbReference>
<gene>
    <name evidence="1" type="ORF">CFP56_026572</name>
</gene>
<reference evidence="1 2" key="1">
    <citation type="journal article" date="2018" name="Sci. Data">
        <title>The draft genome sequence of cork oak.</title>
        <authorList>
            <person name="Ramos A.M."/>
            <person name="Usie A."/>
            <person name="Barbosa P."/>
            <person name="Barros P.M."/>
            <person name="Capote T."/>
            <person name="Chaves I."/>
            <person name="Simoes F."/>
            <person name="Abreu I."/>
            <person name="Carrasquinho I."/>
            <person name="Faro C."/>
            <person name="Guimaraes J.B."/>
            <person name="Mendonca D."/>
            <person name="Nobrega F."/>
            <person name="Rodrigues L."/>
            <person name="Saibo N.J.M."/>
            <person name="Varela M.C."/>
            <person name="Egas C."/>
            <person name="Matos J."/>
            <person name="Miguel C.M."/>
            <person name="Oliveira M.M."/>
            <person name="Ricardo C.P."/>
            <person name="Goncalves S."/>
        </authorList>
    </citation>
    <scope>NUCLEOTIDE SEQUENCE [LARGE SCALE GENOMIC DNA]</scope>
    <source>
        <strain evidence="2">cv. HL8</strain>
    </source>
</reference>
<name>A0AAW0K1Z0_QUESU</name>